<reference evidence="4" key="1">
    <citation type="submission" date="2021-01" db="EMBL/GenBank/DDBJ databases">
        <authorList>
            <person name="Eckstrom K.M.E."/>
        </authorList>
    </citation>
    <scope>NUCLEOTIDE SEQUENCE</scope>
    <source>
        <strain evidence="4">UVCC 0001</strain>
    </source>
</reference>
<feature type="region of interest" description="Disordered" evidence="1">
    <location>
        <begin position="328"/>
        <end position="357"/>
    </location>
</feature>
<evidence type="ECO:0000259" key="3">
    <source>
        <dbReference type="PROSITE" id="PS50011"/>
    </source>
</evidence>
<dbReference type="PROSITE" id="PS50011">
    <property type="entry name" value="PROTEIN_KINASE_DOM"/>
    <property type="match status" value="1"/>
</dbReference>
<keyword evidence="2" id="KW-1133">Transmembrane helix</keyword>
<dbReference type="GO" id="GO:0005524">
    <property type="term" value="F:ATP binding"/>
    <property type="evidence" value="ECO:0007669"/>
    <property type="project" value="InterPro"/>
</dbReference>
<evidence type="ECO:0000313" key="4">
    <source>
        <dbReference type="EMBL" id="KAK2077443.1"/>
    </source>
</evidence>
<dbReference type="Gene3D" id="1.10.510.10">
    <property type="entry name" value="Transferase(Phosphotransferase) domain 1"/>
    <property type="match status" value="1"/>
</dbReference>
<feature type="region of interest" description="Disordered" evidence="1">
    <location>
        <begin position="61"/>
        <end position="82"/>
    </location>
</feature>
<dbReference type="EMBL" id="JASFZW010000006">
    <property type="protein sequence ID" value="KAK2077443.1"/>
    <property type="molecule type" value="Genomic_DNA"/>
</dbReference>
<feature type="compositionally biased region" description="Low complexity" evidence="1">
    <location>
        <begin position="328"/>
        <end position="340"/>
    </location>
</feature>
<dbReference type="SUPFAM" id="SSF56112">
    <property type="entry name" value="Protein kinase-like (PK-like)"/>
    <property type="match status" value="1"/>
</dbReference>
<evidence type="ECO:0000256" key="1">
    <source>
        <dbReference type="SAM" id="MobiDB-lite"/>
    </source>
</evidence>
<keyword evidence="2" id="KW-0472">Membrane</keyword>
<accession>A0AAD9IH25</accession>
<dbReference type="AlphaFoldDB" id="A0AAD9IH25"/>
<organism evidence="4 5">
    <name type="scientific">Prototheca wickerhamii</name>
    <dbReference type="NCBI Taxonomy" id="3111"/>
    <lineage>
        <taxon>Eukaryota</taxon>
        <taxon>Viridiplantae</taxon>
        <taxon>Chlorophyta</taxon>
        <taxon>core chlorophytes</taxon>
        <taxon>Trebouxiophyceae</taxon>
        <taxon>Chlorellales</taxon>
        <taxon>Chlorellaceae</taxon>
        <taxon>Prototheca</taxon>
    </lineage>
</organism>
<evidence type="ECO:0000256" key="2">
    <source>
        <dbReference type="SAM" id="Phobius"/>
    </source>
</evidence>
<evidence type="ECO:0000313" key="5">
    <source>
        <dbReference type="Proteomes" id="UP001255856"/>
    </source>
</evidence>
<feature type="domain" description="Protein kinase" evidence="3">
    <location>
        <begin position="454"/>
        <end position="736"/>
    </location>
</feature>
<keyword evidence="5" id="KW-1185">Reference proteome</keyword>
<dbReference type="Proteomes" id="UP001255856">
    <property type="component" value="Unassembled WGS sequence"/>
</dbReference>
<dbReference type="GO" id="GO:0004672">
    <property type="term" value="F:protein kinase activity"/>
    <property type="evidence" value="ECO:0007669"/>
    <property type="project" value="InterPro"/>
</dbReference>
<name>A0AAD9IH25_PROWI</name>
<gene>
    <name evidence="4" type="ORF">QBZ16_004288</name>
</gene>
<sequence>MVVGIVPGQINLTTQYAAAINLTIGYGSTDMNVLQTALKSALASLLDAPASSVNATATALSVTSASPPTAPRTRRLQAAPAAAPSAGGNLALAETQTVFATRAAAAAAVAALGDGTARLRSLLAAQLVGAPGFVPAQLVVIPRGAGAAVSPQTAANASLTQSDLRAGAYGALRAAATAPAIRAGVVAQGMPADTQVLIDQPITFTANANAPPLASPPPPSLGKKAGVPFWAWIVLGVGLALLALALGGWLWLRRRRAAQAVPLEGTKALPEVVEAPLALPGQWPTTTTTSDDKFDWTTNGSPPVSPSVFSAVDTVNTVNTTGTIVPAASSASPHAEPSASTFSGGVPGLSSAGSPTRSAGPIIAPAPERPASAVSSLGLLAIPRSAVELSTPRELDLAEESEDELGSAAAPAVEAPLAGVPVVQLMAPRWLRTLPPSTSDALATRQLADRTEHLSRGATFGPGGRWRVVDGSATGAACLVRYALDAATQQTVAVKFYADEDEHARQVALHERNELDALCVNPLIAHRPRGAPSDADGALPPYTVSPAPDFTLRELLESGRSVQPPQSTVLFADAAAALASLHAAGLCHGALSPAALGFFGRQGRWKLIAAEGWAREGEPAPLYAELRYAAPEQCRADLAAAGAARPRVAADPAVDAWALGAIAFEVIAGRALFPPGAFSDEDVVRALMGYKELPTEGAGALATAVEDPHARRALAHLVRRRPDRRWSAQRAAHCNLVRAAGDLSSVRVLTRAGEASMT</sequence>
<dbReference type="SMART" id="SM00220">
    <property type="entry name" value="S_TKc"/>
    <property type="match status" value="1"/>
</dbReference>
<proteinExistence type="predicted"/>
<feature type="transmembrane region" description="Helical" evidence="2">
    <location>
        <begin position="229"/>
        <end position="252"/>
    </location>
</feature>
<protein>
    <recommendedName>
        <fullName evidence="3">Protein kinase domain-containing protein</fullName>
    </recommendedName>
</protein>
<comment type="caution">
    <text evidence="4">The sequence shown here is derived from an EMBL/GenBank/DDBJ whole genome shotgun (WGS) entry which is preliminary data.</text>
</comment>
<dbReference type="InterPro" id="IPR011009">
    <property type="entry name" value="Kinase-like_dom_sf"/>
</dbReference>
<dbReference type="InterPro" id="IPR000719">
    <property type="entry name" value="Prot_kinase_dom"/>
</dbReference>
<keyword evidence="2" id="KW-0812">Transmembrane</keyword>